<dbReference type="InterPro" id="IPR029146">
    <property type="entry name" value="Ten1_animal_plant"/>
</dbReference>
<evidence type="ECO:0000313" key="1">
    <source>
        <dbReference type="EMBL" id="SAM05674.1"/>
    </source>
</evidence>
<dbReference type="STRING" id="4829.A0A168QWF8"/>
<dbReference type="AlphaFoldDB" id="A0A168QWF8"/>
<protein>
    <recommendedName>
        <fullName evidence="3">CST complex subunit TEN1</fullName>
    </recommendedName>
</protein>
<dbReference type="InParanoid" id="A0A168QWF8"/>
<dbReference type="OMA" id="CIGEIME"/>
<dbReference type="Proteomes" id="UP000078561">
    <property type="component" value="Unassembled WGS sequence"/>
</dbReference>
<gene>
    <name evidence="1" type="primary">ABSGL_11549.1 scaffold 12295</name>
</gene>
<dbReference type="OrthoDB" id="342190at2759"/>
<dbReference type="GO" id="GO:1990879">
    <property type="term" value="C:CST complex"/>
    <property type="evidence" value="ECO:0007669"/>
    <property type="project" value="InterPro"/>
</dbReference>
<dbReference type="GO" id="GO:0003697">
    <property type="term" value="F:single-stranded DNA binding"/>
    <property type="evidence" value="ECO:0007669"/>
    <property type="project" value="InterPro"/>
</dbReference>
<keyword evidence="2" id="KW-1185">Reference proteome</keyword>
<dbReference type="EMBL" id="LT554468">
    <property type="protein sequence ID" value="SAM05674.1"/>
    <property type="molecule type" value="Genomic_DNA"/>
</dbReference>
<proteinExistence type="predicted"/>
<dbReference type="InterPro" id="IPR012340">
    <property type="entry name" value="NA-bd_OB-fold"/>
</dbReference>
<accession>A0A168QWF8</accession>
<name>A0A168QWF8_ABSGL</name>
<evidence type="ECO:0008006" key="3">
    <source>
        <dbReference type="Google" id="ProtNLM"/>
    </source>
</evidence>
<dbReference type="Gene3D" id="2.40.50.140">
    <property type="entry name" value="Nucleic acid-binding proteins"/>
    <property type="match status" value="1"/>
</dbReference>
<reference evidence="1" key="1">
    <citation type="submission" date="2016-04" db="EMBL/GenBank/DDBJ databases">
        <authorList>
            <person name="Evans L.H."/>
            <person name="Alamgir A."/>
            <person name="Owens N."/>
            <person name="Weber N.D."/>
            <person name="Virtaneva K."/>
            <person name="Barbian K."/>
            <person name="Babar A."/>
            <person name="Rosenke K."/>
        </authorList>
    </citation>
    <scope>NUCLEOTIDE SEQUENCE [LARGE SCALE GENOMIC DNA]</scope>
    <source>
        <strain evidence="1">CBS 101.48</strain>
    </source>
</reference>
<evidence type="ECO:0000313" key="2">
    <source>
        <dbReference type="Proteomes" id="UP000078561"/>
    </source>
</evidence>
<sequence length="113" mass="12518">MSSVPSGKPVLLQDLVANADLYDNTSIRVTGKLTLLENTAMVEYKHASLRLNTELVDVSAPTGAMIQCIGEVKYDVNVGQLVLTPRILKMVETMDMEIYEKAVKLLNQYQQST</sequence>
<dbReference type="Pfam" id="PF15490">
    <property type="entry name" value="Ten1_2"/>
    <property type="match status" value="1"/>
</dbReference>
<organism evidence="1">
    <name type="scientific">Absidia glauca</name>
    <name type="common">Pin mould</name>
    <dbReference type="NCBI Taxonomy" id="4829"/>
    <lineage>
        <taxon>Eukaryota</taxon>
        <taxon>Fungi</taxon>
        <taxon>Fungi incertae sedis</taxon>
        <taxon>Mucoromycota</taxon>
        <taxon>Mucoromycotina</taxon>
        <taxon>Mucoromycetes</taxon>
        <taxon>Mucorales</taxon>
        <taxon>Cunninghamellaceae</taxon>
        <taxon>Absidia</taxon>
    </lineage>
</organism>